<feature type="region of interest" description="Disordered" evidence="1">
    <location>
        <begin position="187"/>
        <end position="214"/>
    </location>
</feature>
<evidence type="ECO:0000313" key="3">
    <source>
        <dbReference type="Proteomes" id="UP000053144"/>
    </source>
</evidence>
<protein>
    <submittedName>
        <fullName evidence="2">Uncharacterized protein</fullName>
    </submittedName>
</protein>
<evidence type="ECO:0000256" key="1">
    <source>
        <dbReference type="SAM" id="MobiDB-lite"/>
    </source>
</evidence>
<name>A0A0L9UYZ2_PHAAN</name>
<gene>
    <name evidence="2" type="ORF">LR48_Vigan07g147800</name>
</gene>
<dbReference type="Proteomes" id="UP000053144">
    <property type="component" value="Chromosome 7"/>
</dbReference>
<feature type="region of interest" description="Disordered" evidence="1">
    <location>
        <begin position="1"/>
        <end position="37"/>
    </location>
</feature>
<proteinExistence type="predicted"/>
<dbReference type="AlphaFoldDB" id="A0A0L9UYZ2"/>
<organism evidence="2 3">
    <name type="scientific">Phaseolus angularis</name>
    <name type="common">Azuki bean</name>
    <name type="synonym">Vigna angularis</name>
    <dbReference type="NCBI Taxonomy" id="3914"/>
    <lineage>
        <taxon>Eukaryota</taxon>
        <taxon>Viridiplantae</taxon>
        <taxon>Streptophyta</taxon>
        <taxon>Embryophyta</taxon>
        <taxon>Tracheophyta</taxon>
        <taxon>Spermatophyta</taxon>
        <taxon>Magnoliopsida</taxon>
        <taxon>eudicotyledons</taxon>
        <taxon>Gunneridae</taxon>
        <taxon>Pentapetalae</taxon>
        <taxon>rosids</taxon>
        <taxon>fabids</taxon>
        <taxon>Fabales</taxon>
        <taxon>Fabaceae</taxon>
        <taxon>Papilionoideae</taxon>
        <taxon>50 kb inversion clade</taxon>
        <taxon>NPAAA clade</taxon>
        <taxon>indigoferoid/millettioid clade</taxon>
        <taxon>Phaseoleae</taxon>
        <taxon>Vigna</taxon>
    </lineage>
</organism>
<evidence type="ECO:0000313" key="2">
    <source>
        <dbReference type="EMBL" id="KOM47774.1"/>
    </source>
</evidence>
<dbReference type="EMBL" id="CM003377">
    <property type="protein sequence ID" value="KOM47774.1"/>
    <property type="molecule type" value="Genomic_DNA"/>
</dbReference>
<reference evidence="3" key="1">
    <citation type="journal article" date="2015" name="Proc. Natl. Acad. Sci. U.S.A.">
        <title>Genome sequencing of adzuki bean (Vigna angularis) provides insight into high starch and low fat accumulation and domestication.</title>
        <authorList>
            <person name="Yang K."/>
            <person name="Tian Z."/>
            <person name="Chen C."/>
            <person name="Luo L."/>
            <person name="Zhao B."/>
            <person name="Wang Z."/>
            <person name="Yu L."/>
            <person name="Li Y."/>
            <person name="Sun Y."/>
            <person name="Li W."/>
            <person name="Chen Y."/>
            <person name="Li Y."/>
            <person name="Zhang Y."/>
            <person name="Ai D."/>
            <person name="Zhao J."/>
            <person name="Shang C."/>
            <person name="Ma Y."/>
            <person name="Wu B."/>
            <person name="Wang M."/>
            <person name="Gao L."/>
            <person name="Sun D."/>
            <person name="Zhang P."/>
            <person name="Guo F."/>
            <person name="Wang W."/>
            <person name="Li Y."/>
            <person name="Wang J."/>
            <person name="Varshney R.K."/>
            <person name="Wang J."/>
            <person name="Ling H.Q."/>
            <person name="Wan P."/>
        </authorList>
    </citation>
    <scope>NUCLEOTIDE SEQUENCE</scope>
    <source>
        <strain evidence="3">cv. Jingnong 6</strain>
    </source>
</reference>
<dbReference type="Gramene" id="KOM47774">
    <property type="protein sequence ID" value="KOM47774"/>
    <property type="gene ID" value="LR48_Vigan07g147800"/>
</dbReference>
<sequence length="214" mass="23642">MGRDSPHQPPLVTIVTDPPPRSRCRNPHDYRSSPPFSLAHQRTTIPATTAPQPWCRDAPSLERLHYLSSPSSFIASSSSGCHNLHLLRHEHTLLMCRILAIISFAEPFTSMSLLLQIPSSSLRRDITIKHTPTTTRRATVSTFNTQTRACETPPSREPPRATIFVARCSLPRAASLLLCKAITAQPSSPPPIAASSSSPFNLHSENQEPETQKR</sequence>
<accession>A0A0L9UYZ2</accession>